<dbReference type="InterPro" id="IPR018957">
    <property type="entry name" value="Znf_C3HC4_RING-type"/>
</dbReference>
<dbReference type="PANTHER" id="PTHR12313">
    <property type="entry name" value="E3 UBIQUITIN-PROTEIN LIGASE RNF5-RELATED"/>
    <property type="match status" value="1"/>
</dbReference>
<comment type="subcellular location">
    <subcellularLocation>
        <location evidence="2">Endomembrane system</location>
    </subcellularLocation>
    <subcellularLocation>
        <location evidence="11">Mitochondrion membrane</location>
        <topology evidence="11">Multi-pass membrane protein</topology>
    </subcellularLocation>
    <subcellularLocation>
        <location evidence="11">Endoplasmic reticulum membrane</location>
        <topology evidence="11">Multi-pass membrane protein</topology>
    </subcellularLocation>
</comment>
<dbReference type="UniPathway" id="UPA00143"/>
<evidence type="ECO:0000256" key="6">
    <source>
        <dbReference type="ARBA" id="ARBA00022771"/>
    </source>
</evidence>
<comment type="caution">
    <text evidence="11">Lacks conserved residue(s) required for the propagation of feature annotation.</text>
</comment>
<dbReference type="GO" id="GO:0006511">
    <property type="term" value="P:ubiquitin-dependent protein catabolic process"/>
    <property type="evidence" value="ECO:0007669"/>
    <property type="project" value="UniProtKB-UniRule"/>
</dbReference>
<dbReference type="InterPro" id="IPR017907">
    <property type="entry name" value="Znf_RING_CS"/>
</dbReference>
<evidence type="ECO:0000256" key="7">
    <source>
        <dbReference type="ARBA" id="ARBA00022786"/>
    </source>
</evidence>
<keyword evidence="11" id="KW-1133">Transmembrane helix</keyword>
<evidence type="ECO:0000259" key="13">
    <source>
        <dbReference type="PROSITE" id="PS50089"/>
    </source>
</evidence>
<keyword evidence="15" id="KW-1185">Reference proteome</keyword>
<keyword evidence="5 11" id="KW-0479">Metal-binding</keyword>
<dbReference type="GO" id="GO:0031966">
    <property type="term" value="C:mitochondrial membrane"/>
    <property type="evidence" value="ECO:0007669"/>
    <property type="project" value="UniProtKB-SubCell"/>
</dbReference>
<dbReference type="GO" id="GO:0061630">
    <property type="term" value="F:ubiquitin protein ligase activity"/>
    <property type="evidence" value="ECO:0007669"/>
    <property type="project" value="UniProtKB-UniRule"/>
</dbReference>
<protein>
    <recommendedName>
        <fullName evidence="11">E3 ubiquitin-protein ligase RNF</fullName>
        <ecNumber evidence="11">2.3.2.27</ecNumber>
    </recommendedName>
    <alternativeName>
        <fullName evidence="11">RING finger protein</fullName>
    </alternativeName>
</protein>
<feature type="transmembrane region" description="Helical" evidence="11">
    <location>
        <begin position="375"/>
        <end position="394"/>
    </location>
</feature>
<feature type="region of interest" description="Disordered" evidence="12">
    <location>
        <begin position="194"/>
        <end position="228"/>
    </location>
</feature>
<keyword evidence="11" id="KW-0256">Endoplasmic reticulum</keyword>
<dbReference type="GO" id="GO:0005789">
    <property type="term" value="C:endoplasmic reticulum membrane"/>
    <property type="evidence" value="ECO:0007669"/>
    <property type="project" value="UniProtKB-SubCell"/>
</dbReference>
<dbReference type="GO" id="GO:0016567">
    <property type="term" value="P:protein ubiquitination"/>
    <property type="evidence" value="ECO:0007669"/>
    <property type="project" value="UniProtKB-UniPathway"/>
</dbReference>
<dbReference type="SUPFAM" id="SSF57850">
    <property type="entry name" value="RING/U-box"/>
    <property type="match status" value="1"/>
</dbReference>
<evidence type="ECO:0000256" key="8">
    <source>
        <dbReference type="ARBA" id="ARBA00022833"/>
    </source>
</evidence>
<evidence type="ECO:0000313" key="15">
    <source>
        <dbReference type="Proteomes" id="UP000694416"/>
    </source>
</evidence>
<keyword evidence="9 11" id="KW-0472">Membrane</keyword>
<organism evidence="14 15">
    <name type="scientific">Piliocolobus tephrosceles</name>
    <name type="common">Ugandan red Colobus</name>
    <dbReference type="NCBI Taxonomy" id="591936"/>
    <lineage>
        <taxon>Eukaryota</taxon>
        <taxon>Metazoa</taxon>
        <taxon>Chordata</taxon>
        <taxon>Craniata</taxon>
        <taxon>Vertebrata</taxon>
        <taxon>Euteleostomi</taxon>
        <taxon>Mammalia</taxon>
        <taxon>Eutheria</taxon>
        <taxon>Euarchontoglires</taxon>
        <taxon>Primates</taxon>
        <taxon>Haplorrhini</taxon>
        <taxon>Catarrhini</taxon>
        <taxon>Cercopithecidae</taxon>
        <taxon>Colobinae</taxon>
        <taxon>Piliocolobus</taxon>
    </lineage>
</organism>
<proteinExistence type="predicted"/>
<feature type="compositionally biased region" description="Basic and acidic residues" evidence="12">
    <location>
        <begin position="296"/>
        <end position="315"/>
    </location>
</feature>
<dbReference type="SMART" id="SM00184">
    <property type="entry name" value="RING"/>
    <property type="match status" value="1"/>
</dbReference>
<dbReference type="PROSITE" id="PS50089">
    <property type="entry name" value="ZF_RING_2"/>
    <property type="match status" value="1"/>
</dbReference>
<feature type="region of interest" description="Disordered" evidence="12">
    <location>
        <begin position="292"/>
        <end position="315"/>
    </location>
</feature>
<evidence type="ECO:0000256" key="2">
    <source>
        <dbReference type="ARBA" id="ARBA00004308"/>
    </source>
</evidence>
<feature type="domain" description="RING-type" evidence="13">
    <location>
        <begin position="239"/>
        <end position="277"/>
    </location>
</feature>
<reference evidence="14" key="2">
    <citation type="submission" date="2025-09" db="UniProtKB">
        <authorList>
            <consortium name="Ensembl"/>
        </authorList>
    </citation>
    <scope>IDENTIFICATION</scope>
</reference>
<dbReference type="Pfam" id="PF00097">
    <property type="entry name" value="zf-C3HC4"/>
    <property type="match status" value="1"/>
</dbReference>
<name>A0A8C9H2H9_9PRIM</name>
<evidence type="ECO:0000256" key="5">
    <source>
        <dbReference type="ARBA" id="ARBA00022723"/>
    </source>
</evidence>
<comment type="domain">
    <text evidence="11">The RING-type zinc finger domain is responsible for E3 ligase activity.</text>
</comment>
<dbReference type="InterPro" id="IPR013083">
    <property type="entry name" value="Znf_RING/FYVE/PHD"/>
</dbReference>
<sequence length="396" mass="45251">MYVKNVKKKNEIDNYKREVSTHEHCEYTKQEIKNKNDKNNNDYINDCSVNCNKNSSSINKNDNNNCNSNNDNNCTSGININNNYKSSTVDSYYCASCGIWNKQMNKTVENKKNFIINNGDFNSADNKNINEVICKNIESNNRKHVNFSGIKSENISSDENVCKENKEESIHTCNIRQNEKEQFKNNNNNNNNNINVTSCNSNNVGNTTTTTTSNNNNNSSSSINNKNTSENDCRNTFECNICFDDVKDPVVTRCGHLFCWLCLSAWIKKNSHCPVCKAEVIKETVIPLYGRGSSSSEHKYTQPEEPRPTPTRKESNIRRNSAYSNNLGLRASFGVWVNPFSFGMSYTNMSDEPFMHDSRSENRRTQSTGTYHDEAASSFFFFLGFFLSLYILFYSS</sequence>
<keyword evidence="6 10" id="KW-0863">Zinc-finger</keyword>
<evidence type="ECO:0000256" key="1">
    <source>
        <dbReference type="ARBA" id="ARBA00000900"/>
    </source>
</evidence>
<accession>A0A8C9H2H9</accession>
<dbReference type="PROSITE" id="PS00518">
    <property type="entry name" value="ZF_RING_1"/>
    <property type="match status" value="1"/>
</dbReference>
<evidence type="ECO:0000256" key="3">
    <source>
        <dbReference type="ARBA" id="ARBA00004906"/>
    </source>
</evidence>
<keyword evidence="4 11" id="KW-0808">Transferase</keyword>
<dbReference type="Gene3D" id="3.30.40.10">
    <property type="entry name" value="Zinc/RING finger domain, C3HC4 (zinc finger)"/>
    <property type="match status" value="1"/>
</dbReference>
<reference evidence="14" key="1">
    <citation type="submission" date="2025-08" db="UniProtKB">
        <authorList>
            <consortium name="Ensembl"/>
        </authorList>
    </citation>
    <scope>IDENTIFICATION</scope>
</reference>
<evidence type="ECO:0000256" key="10">
    <source>
        <dbReference type="PROSITE-ProRule" id="PRU00175"/>
    </source>
</evidence>
<comment type="function">
    <text evidence="11">E3 ubiquitin-protein ligase.</text>
</comment>
<comment type="pathway">
    <text evidence="3 11">Protein modification; protein ubiquitination.</text>
</comment>
<keyword evidence="11" id="KW-0812">Transmembrane</keyword>
<evidence type="ECO:0000256" key="9">
    <source>
        <dbReference type="ARBA" id="ARBA00023136"/>
    </source>
</evidence>
<dbReference type="Ensembl" id="ENSPTET00000020218.1">
    <property type="protein sequence ID" value="ENSPTEP00000013456.1"/>
    <property type="gene ID" value="ENSPTEG00000015080.1"/>
</dbReference>
<dbReference type="GO" id="GO:0044390">
    <property type="term" value="F:ubiquitin-like protein conjugating enzyme binding"/>
    <property type="evidence" value="ECO:0007669"/>
    <property type="project" value="UniProtKB-UniRule"/>
</dbReference>
<dbReference type="InterPro" id="IPR001841">
    <property type="entry name" value="Znf_RING"/>
</dbReference>
<keyword evidence="7 11" id="KW-0833">Ubl conjugation pathway</keyword>
<evidence type="ECO:0000256" key="4">
    <source>
        <dbReference type="ARBA" id="ARBA00022679"/>
    </source>
</evidence>
<evidence type="ECO:0000256" key="11">
    <source>
        <dbReference type="RuleBase" id="RU369090"/>
    </source>
</evidence>
<dbReference type="EC" id="2.3.2.27" evidence="11"/>
<dbReference type="Proteomes" id="UP000694416">
    <property type="component" value="Unplaced"/>
</dbReference>
<evidence type="ECO:0000313" key="14">
    <source>
        <dbReference type="Ensembl" id="ENSPTEP00000013456.1"/>
    </source>
</evidence>
<dbReference type="AlphaFoldDB" id="A0A8C9H2H9"/>
<comment type="catalytic activity">
    <reaction evidence="1 11">
        <text>S-ubiquitinyl-[E2 ubiquitin-conjugating enzyme]-L-cysteine + [acceptor protein]-L-lysine = [E2 ubiquitin-conjugating enzyme]-L-cysteine + N(6)-ubiquitinyl-[acceptor protein]-L-lysine.</text>
        <dbReference type="EC" id="2.3.2.27"/>
    </reaction>
</comment>
<keyword evidence="8 11" id="KW-0862">Zinc</keyword>
<evidence type="ECO:0000256" key="12">
    <source>
        <dbReference type="SAM" id="MobiDB-lite"/>
    </source>
</evidence>
<dbReference type="GO" id="GO:0008270">
    <property type="term" value="F:zinc ion binding"/>
    <property type="evidence" value="ECO:0007669"/>
    <property type="project" value="UniProtKB-KW"/>
</dbReference>
<dbReference type="InterPro" id="IPR045103">
    <property type="entry name" value="RNF5/RNF185-like"/>
</dbReference>